<dbReference type="OrthoDB" id="9760494at2"/>
<dbReference type="EMBL" id="FP929003">
    <property type="protein sequence ID" value="CBK41898.1"/>
    <property type="molecule type" value="Genomic_DNA"/>
</dbReference>
<name>D8PF89_9BACT</name>
<dbReference type="Gene3D" id="2.40.170.20">
    <property type="entry name" value="TonB-dependent receptor, beta-barrel domain"/>
    <property type="match status" value="1"/>
</dbReference>
<keyword evidence="6" id="KW-0408">Iron</keyword>
<dbReference type="Pfam" id="PF07715">
    <property type="entry name" value="Plug"/>
    <property type="match status" value="1"/>
</dbReference>
<keyword evidence="14" id="KW-1185">Reference proteome</keyword>
<dbReference type="InterPro" id="IPR039426">
    <property type="entry name" value="TonB-dep_rcpt-like"/>
</dbReference>
<evidence type="ECO:0000313" key="13">
    <source>
        <dbReference type="EMBL" id="CBK41898.1"/>
    </source>
</evidence>
<evidence type="ECO:0000313" key="14">
    <source>
        <dbReference type="Proteomes" id="UP000001660"/>
    </source>
</evidence>
<reference evidence="13 14" key="1">
    <citation type="journal article" date="2010" name="Proc. Natl. Acad. Sci. U.S.A.">
        <title>A Nitrospira metagenome illuminates the physiology and evolution of globally important nitrite-oxidizing bacteria.</title>
        <authorList>
            <person name="Lucker S."/>
            <person name="Wagner M."/>
            <person name="Maixner F."/>
            <person name="Pelletier E."/>
            <person name="Koch H."/>
            <person name="Vacherie B."/>
            <person name="Rattei T."/>
            <person name="Sinninghe Damste J."/>
            <person name="Spieck E."/>
            <person name="Le Paslier D."/>
            <person name="Daims H."/>
        </authorList>
    </citation>
    <scope>NUCLEOTIDE SEQUENCE [LARGE SCALE GENOMIC DNA]</scope>
</reference>
<keyword evidence="4" id="KW-0406">Ion transport</keyword>
<proteinExistence type="inferred from homology"/>
<dbReference type="Gene3D" id="3.55.50.30">
    <property type="match status" value="1"/>
</dbReference>
<evidence type="ECO:0000256" key="4">
    <source>
        <dbReference type="ARBA" id="ARBA00022496"/>
    </source>
</evidence>
<keyword evidence="7 11" id="KW-0798">TonB box</keyword>
<keyword evidence="5 10" id="KW-0812">Transmembrane</keyword>
<dbReference type="InterPro" id="IPR011662">
    <property type="entry name" value="Secretin/TonB_short_N"/>
</dbReference>
<dbReference type="SUPFAM" id="SSF56935">
    <property type="entry name" value="Porins"/>
    <property type="match status" value="1"/>
</dbReference>
<dbReference type="PROSITE" id="PS52016">
    <property type="entry name" value="TONB_DEPENDENT_REC_3"/>
    <property type="match status" value="1"/>
</dbReference>
<dbReference type="STRING" id="330214.NIDE2178"/>
<dbReference type="InterPro" id="IPR000531">
    <property type="entry name" value="Beta-barrel_TonB"/>
</dbReference>
<evidence type="ECO:0000256" key="7">
    <source>
        <dbReference type="ARBA" id="ARBA00023077"/>
    </source>
</evidence>
<dbReference type="KEGG" id="nde:NIDE2178"/>
<dbReference type="CDD" id="cd01347">
    <property type="entry name" value="ligand_gated_channel"/>
    <property type="match status" value="1"/>
</dbReference>
<evidence type="ECO:0000256" key="2">
    <source>
        <dbReference type="ARBA" id="ARBA00022448"/>
    </source>
</evidence>
<dbReference type="GO" id="GO:0009279">
    <property type="term" value="C:cell outer membrane"/>
    <property type="evidence" value="ECO:0007669"/>
    <property type="project" value="UniProtKB-SubCell"/>
</dbReference>
<accession>D8PF89</accession>
<evidence type="ECO:0000256" key="1">
    <source>
        <dbReference type="ARBA" id="ARBA00004571"/>
    </source>
</evidence>
<keyword evidence="4" id="KW-0410">Iron transport</keyword>
<evidence type="ECO:0000256" key="5">
    <source>
        <dbReference type="ARBA" id="ARBA00022692"/>
    </source>
</evidence>
<feature type="domain" description="Secretin/TonB short N-terminal" evidence="12">
    <location>
        <begin position="60"/>
        <end position="111"/>
    </location>
</feature>
<evidence type="ECO:0000256" key="11">
    <source>
        <dbReference type="RuleBase" id="RU003357"/>
    </source>
</evidence>
<dbReference type="SMART" id="SM00965">
    <property type="entry name" value="STN"/>
    <property type="match status" value="1"/>
</dbReference>
<dbReference type="InterPro" id="IPR036942">
    <property type="entry name" value="Beta-barrel_TonB_sf"/>
</dbReference>
<dbReference type="eggNOG" id="COG4772">
    <property type="taxonomic scope" value="Bacteria"/>
</dbReference>
<evidence type="ECO:0000256" key="9">
    <source>
        <dbReference type="ARBA" id="ARBA00023237"/>
    </source>
</evidence>
<keyword evidence="2 10" id="KW-0813">Transport</keyword>
<dbReference type="GO" id="GO:0033214">
    <property type="term" value="P:siderophore-iron import into cell"/>
    <property type="evidence" value="ECO:0007669"/>
    <property type="project" value="TreeGrafter"/>
</dbReference>
<evidence type="ECO:0000256" key="6">
    <source>
        <dbReference type="ARBA" id="ARBA00023004"/>
    </source>
</evidence>
<dbReference type="Proteomes" id="UP000001660">
    <property type="component" value="Chromosome"/>
</dbReference>
<keyword evidence="8 10" id="KW-0472">Membrane</keyword>
<gene>
    <name evidence="13" type="ORF">NIDE2178</name>
</gene>
<sequence>MQFMFGIVLILFSTIYVAAGAYETAAAEQAAALRGDPVEFDIPPQPLTQALHVFRDQSGIRFIHRAELIRSEQSNGVVGRYSADDGLAILLRGTGLTYYAAESGTVILERASTAPASADAGGQTVMAAATLPGDESLKSRTEEDALKVPLVEIIGTSENALDYIPGSGRVITKESIEQNHRLTINEALREVPGVHVRDEDGLGIRPNIGIRGLDPTRSRKVHIMEDGVPIMMMPYADPSSYYFPPIFRFDRIEVLKGSGQLLYGPQTIGGVMNFITRMPSTKPEGNFQFWGGNNNYFNTHFDYGGTWGKSGYMVDYTHYQSDTPRFTNVRAKVDDITFKTVQELSDRTQIMAKFNYYREDSGIGYQGLTESEWGSPRGQDRQTLFKNDHFDFRRMGAHVAVNHMFTANLTSTTNFFGHYMSRDWTRQTTQGINADGSLNGALQFGNAIPATAAGAVPGNARFTNEREYWVYGVESRFKYDHSFLGVNATADFGARYMYEQSDRKQFRNTASGIGVTSSCFLAVAGATCLNENNLRTTNAYALFFQERLIFGQFTITPGVRVEHINYDQYDRLQNSGNGAFGKANFTEVLPGIGITYAPFKNHTFFFGAHRGMSPPQISDAITGTGAVVDLGPELSWTYELGTRGNLAHWAGYEFTLFQMDFDNQIISQSAAGGTGATLTSAGETRHRGIEFATSLDLWDAVKGRDKDQDVTLDLNYTWIAQAEFIGTRNSSITGAALLPTEAAVVSVSGNRLPYSPKHLLTAGIGYANRSFSLGAFNARLEAQCISDQFGDDRNLVAPTSNGQRGILSGWCMMNASINQHVKKINTTFFFVAKNMLDQATIMDRTRGIYPGLPALWQAGAKWTF</sequence>
<protein>
    <submittedName>
        <fullName evidence="13">Putative Iron(III) dicitrate transport protein FecA</fullName>
    </submittedName>
</protein>
<evidence type="ECO:0000259" key="12">
    <source>
        <dbReference type="SMART" id="SM00965"/>
    </source>
</evidence>
<dbReference type="InterPro" id="IPR012910">
    <property type="entry name" value="Plug_dom"/>
</dbReference>
<dbReference type="HOGENOM" id="CLU_008287_17_0_0"/>
<dbReference type="AlphaFoldDB" id="D8PF89"/>
<dbReference type="PANTHER" id="PTHR30442">
    <property type="entry name" value="IRON III DICITRATE TRANSPORT PROTEIN FECA"/>
    <property type="match status" value="1"/>
</dbReference>
<evidence type="ECO:0000256" key="10">
    <source>
        <dbReference type="PROSITE-ProRule" id="PRU01360"/>
    </source>
</evidence>
<keyword evidence="3 10" id="KW-1134">Transmembrane beta strand</keyword>
<dbReference type="InterPro" id="IPR037066">
    <property type="entry name" value="Plug_dom_sf"/>
</dbReference>
<keyword evidence="9 10" id="KW-0998">Cell outer membrane</keyword>
<evidence type="ECO:0000256" key="3">
    <source>
        <dbReference type="ARBA" id="ARBA00022452"/>
    </source>
</evidence>
<comment type="subcellular location">
    <subcellularLocation>
        <location evidence="1 10">Cell outer membrane</location>
        <topology evidence="1 10">Multi-pass membrane protein</topology>
    </subcellularLocation>
</comment>
<comment type="similarity">
    <text evidence="10 11">Belongs to the TonB-dependent receptor family.</text>
</comment>
<dbReference type="PANTHER" id="PTHR30442:SF0">
    <property type="entry name" value="FE(3+) DICITRATE TRANSPORT PROTEIN FECA"/>
    <property type="match status" value="1"/>
</dbReference>
<dbReference type="Pfam" id="PF00593">
    <property type="entry name" value="TonB_dep_Rec_b-barrel"/>
    <property type="match status" value="1"/>
</dbReference>
<dbReference type="Gene3D" id="2.170.130.10">
    <property type="entry name" value="TonB-dependent receptor, plug domain"/>
    <property type="match status" value="1"/>
</dbReference>
<organism evidence="13 14">
    <name type="scientific">Nitrospira defluvii</name>
    <dbReference type="NCBI Taxonomy" id="330214"/>
    <lineage>
        <taxon>Bacteria</taxon>
        <taxon>Pseudomonadati</taxon>
        <taxon>Nitrospirota</taxon>
        <taxon>Nitrospiria</taxon>
        <taxon>Nitrospirales</taxon>
        <taxon>Nitrospiraceae</taxon>
        <taxon>Nitrospira</taxon>
    </lineage>
</organism>
<evidence type="ECO:0000256" key="8">
    <source>
        <dbReference type="ARBA" id="ARBA00023136"/>
    </source>
</evidence>